<name>A0A3N0EDZ5_9ACTN</name>
<dbReference type="Pfam" id="PF01497">
    <property type="entry name" value="Peripla_BP_2"/>
    <property type="match status" value="1"/>
</dbReference>
<evidence type="ECO:0000313" key="8">
    <source>
        <dbReference type="EMBL" id="RNL86067.1"/>
    </source>
</evidence>
<evidence type="ECO:0000259" key="7">
    <source>
        <dbReference type="PROSITE" id="PS50983"/>
    </source>
</evidence>
<keyword evidence="4 6" id="KW-0732">Signal</keyword>
<sequence length="336" mass="36033">MSRARSHALSRRGLFTACGTLGLAGLVSACGGSSSESGANAGSWTFTDDRGETVETEGTPSDIVAFIGTAAVLKDYGIECVGVFGPTTTEGGEADVQAGEVDVDSVEVLGNAWGEFSVEDYAALEPDVLISSMYEEDTLWYVPEESADEILAIAPSIGLDVVNASLPESLERHAELAEALGADLDSDKATEAKSRFDDAVEVLREAVAENDIKVLACSGDPDLFYASNPEMSADLRYFQELGVDFVVPDNLDDGDFFESLSWENADKYDADILFLDNRSSALQPEDLESKPTWNELPAVEADQVVPWVSEPRFSYAGCAPLLEDLAEAIRNARKLT</sequence>
<dbReference type="Proteomes" id="UP000269198">
    <property type="component" value="Unassembled WGS sequence"/>
</dbReference>
<comment type="similarity">
    <text evidence="2">Belongs to the bacterial solute-binding protein 8 family.</text>
</comment>
<dbReference type="EMBL" id="RJMB01000004">
    <property type="protein sequence ID" value="RNL86067.1"/>
    <property type="molecule type" value="Genomic_DNA"/>
</dbReference>
<feature type="chain" id="PRO_5018063747" evidence="6">
    <location>
        <begin position="30"/>
        <end position="336"/>
    </location>
</feature>
<evidence type="ECO:0000256" key="4">
    <source>
        <dbReference type="ARBA" id="ARBA00022729"/>
    </source>
</evidence>
<accession>A0A3N0EDZ5</accession>
<feature type="signal peptide" evidence="6">
    <location>
        <begin position="1"/>
        <end position="29"/>
    </location>
</feature>
<feature type="region of interest" description="Disordered" evidence="5">
    <location>
        <begin position="33"/>
        <end position="55"/>
    </location>
</feature>
<feature type="compositionally biased region" description="Low complexity" evidence="5">
    <location>
        <begin position="33"/>
        <end position="43"/>
    </location>
</feature>
<organism evidence="8 9">
    <name type="scientific">Halostreptopolyspora alba</name>
    <dbReference type="NCBI Taxonomy" id="2487137"/>
    <lineage>
        <taxon>Bacteria</taxon>
        <taxon>Bacillati</taxon>
        <taxon>Actinomycetota</taxon>
        <taxon>Actinomycetes</taxon>
        <taxon>Streptosporangiales</taxon>
        <taxon>Nocardiopsidaceae</taxon>
        <taxon>Halostreptopolyspora</taxon>
    </lineage>
</organism>
<protein>
    <submittedName>
        <fullName evidence="8">ABC transporter substrate-binding protein</fullName>
    </submittedName>
</protein>
<feature type="domain" description="Fe/B12 periplasmic-binding" evidence="7">
    <location>
        <begin position="52"/>
        <end position="336"/>
    </location>
</feature>
<evidence type="ECO:0000256" key="2">
    <source>
        <dbReference type="ARBA" id="ARBA00008814"/>
    </source>
</evidence>
<evidence type="ECO:0000256" key="5">
    <source>
        <dbReference type="SAM" id="MobiDB-lite"/>
    </source>
</evidence>
<keyword evidence="3" id="KW-0813">Transport</keyword>
<dbReference type="PANTHER" id="PTHR30532">
    <property type="entry name" value="IRON III DICITRATE-BINDING PERIPLASMIC PROTEIN"/>
    <property type="match status" value="1"/>
</dbReference>
<dbReference type="GO" id="GO:1901678">
    <property type="term" value="P:iron coordination entity transport"/>
    <property type="evidence" value="ECO:0007669"/>
    <property type="project" value="UniProtKB-ARBA"/>
</dbReference>
<dbReference type="GO" id="GO:0030288">
    <property type="term" value="C:outer membrane-bounded periplasmic space"/>
    <property type="evidence" value="ECO:0007669"/>
    <property type="project" value="TreeGrafter"/>
</dbReference>
<evidence type="ECO:0000256" key="1">
    <source>
        <dbReference type="ARBA" id="ARBA00004196"/>
    </source>
</evidence>
<gene>
    <name evidence="8" type="ORF">EFW17_05900</name>
</gene>
<dbReference type="InterPro" id="IPR051313">
    <property type="entry name" value="Bact_iron-sidero_bind"/>
</dbReference>
<dbReference type="InterPro" id="IPR002491">
    <property type="entry name" value="ABC_transptr_periplasmic_BD"/>
</dbReference>
<dbReference type="SUPFAM" id="SSF53807">
    <property type="entry name" value="Helical backbone' metal receptor"/>
    <property type="match status" value="1"/>
</dbReference>
<evidence type="ECO:0000256" key="3">
    <source>
        <dbReference type="ARBA" id="ARBA00022448"/>
    </source>
</evidence>
<dbReference type="RefSeq" id="WP_123200261.1">
    <property type="nucleotide sequence ID" value="NZ_RJMB01000004.1"/>
</dbReference>
<comment type="caution">
    <text evidence="8">The sequence shown here is derived from an EMBL/GenBank/DDBJ whole genome shotgun (WGS) entry which is preliminary data.</text>
</comment>
<dbReference type="PANTHER" id="PTHR30532:SF24">
    <property type="entry name" value="FERRIC ENTEROBACTIN-BINDING PERIPLASMIC PROTEIN FEPB"/>
    <property type="match status" value="1"/>
</dbReference>
<dbReference type="Gene3D" id="3.40.50.1980">
    <property type="entry name" value="Nitrogenase molybdenum iron protein domain"/>
    <property type="match status" value="2"/>
</dbReference>
<dbReference type="InterPro" id="IPR006311">
    <property type="entry name" value="TAT_signal"/>
</dbReference>
<comment type="subcellular location">
    <subcellularLocation>
        <location evidence="1">Cell envelope</location>
    </subcellularLocation>
</comment>
<reference evidence="8 9" key="1">
    <citation type="submission" date="2018-11" db="EMBL/GenBank/DDBJ databases">
        <title>The genome draft of YIM 96095.</title>
        <authorList>
            <person name="Tang S.-K."/>
            <person name="Chunyu W.-X."/>
            <person name="Feng Y.-Z."/>
        </authorList>
    </citation>
    <scope>NUCLEOTIDE SEQUENCE [LARGE SCALE GENOMIC DNA]</scope>
    <source>
        <strain evidence="8 9">YIM 96095</strain>
    </source>
</reference>
<evidence type="ECO:0000256" key="6">
    <source>
        <dbReference type="SAM" id="SignalP"/>
    </source>
</evidence>
<dbReference type="PROSITE" id="PS51318">
    <property type="entry name" value="TAT"/>
    <property type="match status" value="1"/>
</dbReference>
<dbReference type="AlphaFoldDB" id="A0A3N0EDZ5"/>
<evidence type="ECO:0000313" key="9">
    <source>
        <dbReference type="Proteomes" id="UP000269198"/>
    </source>
</evidence>
<dbReference type="PROSITE" id="PS51257">
    <property type="entry name" value="PROKAR_LIPOPROTEIN"/>
    <property type="match status" value="1"/>
</dbReference>
<keyword evidence="9" id="KW-1185">Reference proteome</keyword>
<dbReference type="OrthoDB" id="7941913at2"/>
<dbReference type="PROSITE" id="PS50983">
    <property type="entry name" value="FE_B12_PBP"/>
    <property type="match status" value="1"/>
</dbReference>
<proteinExistence type="inferred from homology"/>